<organism evidence="1">
    <name type="scientific">marine sediment metagenome</name>
    <dbReference type="NCBI Taxonomy" id="412755"/>
    <lineage>
        <taxon>unclassified sequences</taxon>
        <taxon>metagenomes</taxon>
        <taxon>ecological metagenomes</taxon>
    </lineage>
</organism>
<evidence type="ECO:0008006" key="2">
    <source>
        <dbReference type="Google" id="ProtNLM"/>
    </source>
</evidence>
<reference evidence="1" key="1">
    <citation type="journal article" date="2014" name="Front. Microbiol.">
        <title>High frequency of phylogenetically diverse reductive dehalogenase-homologous genes in deep subseafloor sedimentary metagenomes.</title>
        <authorList>
            <person name="Kawai M."/>
            <person name="Futagami T."/>
            <person name="Toyoda A."/>
            <person name="Takaki Y."/>
            <person name="Nishi S."/>
            <person name="Hori S."/>
            <person name="Arai W."/>
            <person name="Tsubouchi T."/>
            <person name="Morono Y."/>
            <person name="Uchiyama I."/>
            <person name="Ito T."/>
            <person name="Fujiyama A."/>
            <person name="Inagaki F."/>
            <person name="Takami H."/>
        </authorList>
    </citation>
    <scope>NUCLEOTIDE SEQUENCE</scope>
    <source>
        <strain evidence="1">Expedition CK06-06</strain>
    </source>
</reference>
<dbReference type="InterPro" id="IPR036412">
    <property type="entry name" value="HAD-like_sf"/>
</dbReference>
<dbReference type="InterPro" id="IPR023214">
    <property type="entry name" value="HAD_sf"/>
</dbReference>
<name>X1IHQ5_9ZZZZ</name>
<gene>
    <name evidence="1" type="ORF">S03H2_68258</name>
</gene>
<dbReference type="Gene3D" id="3.40.50.1000">
    <property type="entry name" value="HAD superfamily/HAD-like"/>
    <property type="match status" value="1"/>
</dbReference>
<comment type="caution">
    <text evidence="1">The sequence shown here is derived from an EMBL/GenBank/DDBJ whole genome shotgun (WGS) entry which is preliminary data.</text>
</comment>
<dbReference type="Gene3D" id="1.10.150.240">
    <property type="entry name" value="Putative phosphatase, domain 2"/>
    <property type="match status" value="1"/>
</dbReference>
<evidence type="ECO:0000313" key="1">
    <source>
        <dbReference type="EMBL" id="GAH81941.1"/>
    </source>
</evidence>
<proteinExistence type="predicted"/>
<dbReference type="SUPFAM" id="SSF56784">
    <property type="entry name" value="HAD-like"/>
    <property type="match status" value="1"/>
</dbReference>
<dbReference type="EMBL" id="BARU01044847">
    <property type="protein sequence ID" value="GAH81941.1"/>
    <property type="molecule type" value="Genomic_DNA"/>
</dbReference>
<sequence length="117" mass="13764">MQKQKVNKNEVKKYKAIFFDFGGTLMDAESDTVAHLNMMKDIIQKYNLSACPEDMVTKYDSFLFTKEMTLLDTNPEEKSFTPLRESTKRAFKGILSEYNINPSIEDFRWFKETYFGN</sequence>
<dbReference type="InterPro" id="IPR023198">
    <property type="entry name" value="PGP-like_dom2"/>
</dbReference>
<dbReference type="AlphaFoldDB" id="X1IHQ5"/>
<protein>
    <recommendedName>
        <fullName evidence="2">HAD family hydrolase</fullName>
    </recommendedName>
</protein>
<feature type="non-terminal residue" evidence="1">
    <location>
        <position position="117"/>
    </location>
</feature>
<accession>X1IHQ5</accession>